<evidence type="ECO:0000259" key="4">
    <source>
        <dbReference type="Pfam" id="PF00892"/>
    </source>
</evidence>
<evidence type="ECO:0000313" key="6">
    <source>
        <dbReference type="Proteomes" id="UP000241639"/>
    </source>
</evidence>
<protein>
    <submittedName>
        <fullName evidence="5">Putative membrane protein</fullName>
    </submittedName>
</protein>
<evidence type="ECO:0000256" key="3">
    <source>
        <dbReference type="SAM" id="Phobius"/>
    </source>
</evidence>
<accession>A0A2T4ZD52</accession>
<keyword evidence="6" id="KW-1185">Reference proteome</keyword>
<dbReference type="Proteomes" id="UP000241639">
    <property type="component" value="Unassembled WGS sequence"/>
</dbReference>
<comment type="subcellular location">
    <subcellularLocation>
        <location evidence="1">Endomembrane system</location>
        <topology evidence="1">Multi-pass membrane protein</topology>
    </subcellularLocation>
</comment>
<gene>
    <name evidence="5" type="ORF">C8J48_2447</name>
</gene>
<evidence type="ECO:0000256" key="1">
    <source>
        <dbReference type="ARBA" id="ARBA00004127"/>
    </source>
</evidence>
<comment type="caution">
    <text evidence="5">The sequence shown here is derived from an EMBL/GenBank/DDBJ whole genome shotgun (WGS) entry which is preliminary data.</text>
</comment>
<proteinExistence type="inferred from homology"/>
<feature type="transmembrane region" description="Helical" evidence="3">
    <location>
        <begin position="245"/>
        <end position="265"/>
    </location>
</feature>
<feature type="transmembrane region" description="Helical" evidence="3">
    <location>
        <begin position="178"/>
        <end position="196"/>
    </location>
</feature>
<dbReference type="Gene3D" id="1.10.3730.20">
    <property type="match status" value="2"/>
</dbReference>
<keyword evidence="3" id="KW-0812">Transmembrane</keyword>
<dbReference type="SUPFAM" id="SSF103481">
    <property type="entry name" value="Multidrug resistance efflux transporter EmrE"/>
    <property type="match status" value="2"/>
</dbReference>
<organism evidence="5 6">
    <name type="scientific">Desmospora activa DSM 45169</name>
    <dbReference type="NCBI Taxonomy" id="1121389"/>
    <lineage>
        <taxon>Bacteria</taxon>
        <taxon>Bacillati</taxon>
        <taxon>Bacillota</taxon>
        <taxon>Bacilli</taxon>
        <taxon>Bacillales</taxon>
        <taxon>Thermoactinomycetaceae</taxon>
        <taxon>Desmospora</taxon>
    </lineage>
</organism>
<keyword evidence="3" id="KW-0472">Membrane</keyword>
<sequence>MMWFVWALLSSIIFGMSGFLMKASSHHRGAVIETLWALYLTGTIGFLLWVWAFGQFRFDGAVLLGGLVIGIGSAAGNWLFMLALKKGPASLTSPLVNTNILLIILFSILFYGERLSLMEGIGVTLLVAAVFLIPIDPDEKLAVKNRRWYVLVIAATLLFTFRNGGLKVTEEAGLAGEIVLFYGYLFSLIWMSVEVWRRRRSTTNDSDRTPVSIRKGLIWGGAAGIFSFIGMQLYTIALIDGPASIVAPLFATNSLVVALLSILFFRERLSLIQKCSLLFLFTGLVLTRL</sequence>
<dbReference type="Pfam" id="PF00892">
    <property type="entry name" value="EamA"/>
    <property type="match status" value="2"/>
</dbReference>
<name>A0A2T4ZD52_9BACL</name>
<feature type="transmembrane region" description="Helical" evidence="3">
    <location>
        <begin position="217"/>
        <end position="239"/>
    </location>
</feature>
<dbReference type="InterPro" id="IPR000620">
    <property type="entry name" value="EamA_dom"/>
</dbReference>
<feature type="transmembrane region" description="Helical" evidence="3">
    <location>
        <begin position="147"/>
        <end position="166"/>
    </location>
</feature>
<feature type="transmembrane region" description="Helical" evidence="3">
    <location>
        <begin position="35"/>
        <end position="54"/>
    </location>
</feature>
<evidence type="ECO:0000256" key="2">
    <source>
        <dbReference type="ARBA" id="ARBA00007362"/>
    </source>
</evidence>
<dbReference type="InterPro" id="IPR037185">
    <property type="entry name" value="EmrE-like"/>
</dbReference>
<dbReference type="EMBL" id="PZZP01000001">
    <property type="protein sequence ID" value="PTM59815.1"/>
    <property type="molecule type" value="Genomic_DNA"/>
</dbReference>
<dbReference type="PANTHER" id="PTHR22911">
    <property type="entry name" value="ACYL-MALONYL CONDENSING ENZYME-RELATED"/>
    <property type="match status" value="1"/>
</dbReference>
<reference evidence="5 6" key="1">
    <citation type="submission" date="2018-04" db="EMBL/GenBank/DDBJ databases">
        <title>Genomic Encyclopedia of Archaeal and Bacterial Type Strains, Phase II (KMG-II): from individual species to whole genera.</title>
        <authorList>
            <person name="Goeker M."/>
        </authorList>
    </citation>
    <scope>NUCLEOTIDE SEQUENCE [LARGE SCALE GENOMIC DNA]</scope>
    <source>
        <strain evidence="5 6">DSM 45169</strain>
    </source>
</reference>
<feature type="domain" description="EamA" evidence="4">
    <location>
        <begin position="152"/>
        <end position="287"/>
    </location>
</feature>
<feature type="domain" description="EamA" evidence="4">
    <location>
        <begin position="2"/>
        <end position="133"/>
    </location>
</feature>
<feature type="transmembrane region" description="Helical" evidence="3">
    <location>
        <begin position="91"/>
        <end position="111"/>
    </location>
</feature>
<keyword evidence="3" id="KW-1133">Transmembrane helix</keyword>
<evidence type="ECO:0000313" key="5">
    <source>
        <dbReference type="EMBL" id="PTM59815.1"/>
    </source>
</evidence>
<dbReference type="GO" id="GO:0016020">
    <property type="term" value="C:membrane"/>
    <property type="evidence" value="ECO:0007669"/>
    <property type="project" value="InterPro"/>
</dbReference>
<dbReference type="AlphaFoldDB" id="A0A2T4ZD52"/>
<feature type="transmembrane region" description="Helical" evidence="3">
    <location>
        <begin position="6"/>
        <end position="23"/>
    </location>
</feature>
<feature type="transmembrane region" description="Helical" evidence="3">
    <location>
        <begin position="117"/>
        <end position="135"/>
    </location>
</feature>
<comment type="similarity">
    <text evidence="2">Belongs to the EamA transporter family.</text>
</comment>
<feature type="transmembrane region" description="Helical" evidence="3">
    <location>
        <begin position="60"/>
        <end position="84"/>
    </location>
</feature>